<keyword evidence="5" id="KW-0378">Hydrolase</keyword>
<evidence type="ECO:0000256" key="7">
    <source>
        <dbReference type="ARBA" id="ARBA00038093"/>
    </source>
</evidence>
<dbReference type="STRING" id="1920490.GCA_001895925_03362"/>
<evidence type="ECO:0000256" key="5">
    <source>
        <dbReference type="ARBA" id="ARBA00022801"/>
    </source>
</evidence>
<dbReference type="GO" id="GO:0046872">
    <property type="term" value="F:metal ion binding"/>
    <property type="evidence" value="ECO:0007669"/>
    <property type="project" value="UniProtKB-KW"/>
</dbReference>
<feature type="domain" description="PIN" evidence="8">
    <location>
        <begin position="3"/>
        <end position="117"/>
    </location>
</feature>
<accession>A0A2T1D2R2</accession>
<dbReference type="InterPro" id="IPR050556">
    <property type="entry name" value="Type_II_TA_system_RNase"/>
</dbReference>
<gene>
    <name evidence="9" type="ORF">C7B65_25860</name>
</gene>
<dbReference type="GO" id="GO:0016787">
    <property type="term" value="F:hydrolase activity"/>
    <property type="evidence" value="ECO:0007669"/>
    <property type="project" value="UniProtKB-KW"/>
</dbReference>
<name>A0A2T1D2R2_9CYAN</name>
<organism evidence="9 10">
    <name type="scientific">Phormidesmis priestleyi ULC007</name>
    <dbReference type="NCBI Taxonomy" id="1920490"/>
    <lineage>
        <taxon>Bacteria</taxon>
        <taxon>Bacillati</taxon>
        <taxon>Cyanobacteriota</taxon>
        <taxon>Cyanophyceae</taxon>
        <taxon>Leptolyngbyales</taxon>
        <taxon>Leptolyngbyaceae</taxon>
        <taxon>Phormidesmis</taxon>
    </lineage>
</organism>
<sequence length="139" mass="15712">MTILCDTNILSELARSRPHPNVLAWSEPIIEISLSVVTLEEIAYGLAAKPNTRIQSWFEQFLQINCHILPITEEIAHRAGILRGTLQTQGKPRTQADMLIAATAQIHQLVLVRRNIRDFEDCGISLVNPFEDRNSDRRG</sequence>
<dbReference type="PANTHER" id="PTHR33653:SF1">
    <property type="entry name" value="RIBONUCLEASE VAPC2"/>
    <property type="match status" value="1"/>
</dbReference>
<dbReference type="Proteomes" id="UP000238634">
    <property type="component" value="Unassembled WGS sequence"/>
</dbReference>
<evidence type="ECO:0000256" key="2">
    <source>
        <dbReference type="ARBA" id="ARBA00022649"/>
    </source>
</evidence>
<keyword evidence="4" id="KW-0479">Metal-binding</keyword>
<keyword evidence="2" id="KW-1277">Toxin-antitoxin system</keyword>
<comment type="similarity">
    <text evidence="7">Belongs to the PINc/VapC protein family.</text>
</comment>
<dbReference type="PANTHER" id="PTHR33653">
    <property type="entry name" value="RIBONUCLEASE VAPC2"/>
    <property type="match status" value="1"/>
</dbReference>
<dbReference type="SUPFAM" id="SSF88723">
    <property type="entry name" value="PIN domain-like"/>
    <property type="match status" value="1"/>
</dbReference>
<reference evidence="9 10" key="1">
    <citation type="submission" date="2018-02" db="EMBL/GenBank/DDBJ databases">
        <authorList>
            <person name="Cohen D.B."/>
            <person name="Kent A.D."/>
        </authorList>
    </citation>
    <scope>NUCLEOTIDE SEQUENCE [LARGE SCALE GENOMIC DNA]</scope>
    <source>
        <strain evidence="9 10">ULC007</strain>
    </source>
</reference>
<comment type="cofactor">
    <cofactor evidence="1">
        <name>Mg(2+)</name>
        <dbReference type="ChEBI" id="CHEBI:18420"/>
    </cofactor>
</comment>
<dbReference type="AlphaFoldDB" id="A0A2T1D2R2"/>
<dbReference type="Pfam" id="PF01850">
    <property type="entry name" value="PIN"/>
    <property type="match status" value="1"/>
</dbReference>
<evidence type="ECO:0000313" key="9">
    <source>
        <dbReference type="EMBL" id="PSB14792.1"/>
    </source>
</evidence>
<evidence type="ECO:0000256" key="4">
    <source>
        <dbReference type="ARBA" id="ARBA00022723"/>
    </source>
</evidence>
<comment type="caution">
    <text evidence="9">The sequence shown here is derived from an EMBL/GenBank/DDBJ whole genome shotgun (WGS) entry which is preliminary data.</text>
</comment>
<evidence type="ECO:0000256" key="3">
    <source>
        <dbReference type="ARBA" id="ARBA00022722"/>
    </source>
</evidence>
<evidence type="ECO:0000256" key="6">
    <source>
        <dbReference type="ARBA" id="ARBA00022842"/>
    </source>
</evidence>
<evidence type="ECO:0000256" key="1">
    <source>
        <dbReference type="ARBA" id="ARBA00001946"/>
    </source>
</evidence>
<dbReference type="Gene3D" id="3.40.50.1010">
    <property type="entry name" value="5'-nuclease"/>
    <property type="match status" value="1"/>
</dbReference>
<proteinExistence type="inferred from homology"/>
<evidence type="ECO:0000259" key="8">
    <source>
        <dbReference type="Pfam" id="PF01850"/>
    </source>
</evidence>
<reference evidence="9 10" key="2">
    <citation type="submission" date="2018-03" db="EMBL/GenBank/DDBJ databases">
        <title>The ancient ancestry and fast evolution of plastids.</title>
        <authorList>
            <person name="Moore K.R."/>
            <person name="Magnabosco C."/>
            <person name="Momper L."/>
            <person name="Gold D.A."/>
            <person name="Bosak T."/>
            <person name="Fournier G.P."/>
        </authorList>
    </citation>
    <scope>NUCLEOTIDE SEQUENCE [LARGE SCALE GENOMIC DNA]</scope>
    <source>
        <strain evidence="9 10">ULC007</strain>
    </source>
</reference>
<keyword evidence="3" id="KW-0540">Nuclease</keyword>
<dbReference type="InterPro" id="IPR002716">
    <property type="entry name" value="PIN_dom"/>
</dbReference>
<protein>
    <submittedName>
        <fullName evidence="9">Type II toxin-antitoxin system VapC family toxin</fullName>
    </submittedName>
</protein>
<dbReference type="CDD" id="cd18746">
    <property type="entry name" value="PIN_VapC4-5_FitB-like"/>
    <property type="match status" value="1"/>
</dbReference>
<dbReference type="EMBL" id="PVWG01000077">
    <property type="protein sequence ID" value="PSB14792.1"/>
    <property type="molecule type" value="Genomic_DNA"/>
</dbReference>
<keyword evidence="10" id="KW-1185">Reference proteome</keyword>
<dbReference type="GO" id="GO:0004518">
    <property type="term" value="F:nuclease activity"/>
    <property type="evidence" value="ECO:0007669"/>
    <property type="project" value="UniProtKB-KW"/>
</dbReference>
<dbReference type="InterPro" id="IPR029060">
    <property type="entry name" value="PIN-like_dom_sf"/>
</dbReference>
<dbReference type="OrthoDB" id="9815354at2"/>
<keyword evidence="6" id="KW-0460">Magnesium</keyword>
<evidence type="ECO:0000313" key="10">
    <source>
        <dbReference type="Proteomes" id="UP000238634"/>
    </source>
</evidence>